<name>A0A3B0YQT3_9ZZZZ</name>
<dbReference type="EMBL" id="UOFM01000521">
    <property type="protein sequence ID" value="VAW83265.1"/>
    <property type="molecule type" value="Genomic_DNA"/>
</dbReference>
<accession>A0A3B0YQT3</accession>
<protein>
    <submittedName>
        <fullName evidence="1">Uncharacterized protein</fullName>
    </submittedName>
</protein>
<sequence>MRGDPALRSSIGNNIPKIQKVKAVEGLVRQTVMAFTTGQLWLESAA</sequence>
<reference evidence="1" key="1">
    <citation type="submission" date="2018-06" db="EMBL/GenBank/DDBJ databases">
        <authorList>
            <person name="Zhirakovskaya E."/>
        </authorList>
    </citation>
    <scope>NUCLEOTIDE SEQUENCE</scope>
</reference>
<organism evidence="1">
    <name type="scientific">hydrothermal vent metagenome</name>
    <dbReference type="NCBI Taxonomy" id="652676"/>
    <lineage>
        <taxon>unclassified sequences</taxon>
        <taxon>metagenomes</taxon>
        <taxon>ecological metagenomes</taxon>
    </lineage>
</organism>
<proteinExistence type="predicted"/>
<dbReference type="AlphaFoldDB" id="A0A3B0YQT3"/>
<gene>
    <name evidence="1" type="ORF">MNBD_GAMMA14-1086</name>
</gene>
<evidence type="ECO:0000313" key="1">
    <source>
        <dbReference type="EMBL" id="VAW83265.1"/>
    </source>
</evidence>